<organism evidence="2 3">
    <name type="scientific">Oenococcus kitaharae DSM 17330</name>
    <dbReference type="NCBI Taxonomy" id="1045004"/>
    <lineage>
        <taxon>Bacteria</taxon>
        <taxon>Bacillati</taxon>
        <taxon>Bacillota</taxon>
        <taxon>Bacilli</taxon>
        <taxon>Lactobacillales</taxon>
        <taxon>Lactobacillaceae</taxon>
        <taxon>Oenococcus</taxon>
    </lineage>
</organism>
<keyword evidence="3" id="KW-1185">Reference proteome</keyword>
<evidence type="ECO:0000259" key="1">
    <source>
        <dbReference type="Pfam" id="PF04851"/>
    </source>
</evidence>
<dbReference type="GO" id="GO:0005524">
    <property type="term" value="F:ATP binding"/>
    <property type="evidence" value="ECO:0007669"/>
    <property type="project" value="InterPro"/>
</dbReference>
<dbReference type="InterPro" id="IPR027417">
    <property type="entry name" value="P-loop_NTPase"/>
</dbReference>
<dbReference type="SUPFAM" id="SSF52540">
    <property type="entry name" value="P-loop containing nucleoside triphosphate hydrolases"/>
    <property type="match status" value="1"/>
</dbReference>
<dbReference type="eggNOG" id="COG3587">
    <property type="taxonomic scope" value="Bacteria"/>
</dbReference>
<dbReference type="OrthoDB" id="9811744at2"/>
<dbReference type="AlphaFoldDB" id="G9WHQ5"/>
<reference evidence="2 3" key="1">
    <citation type="journal article" date="2012" name="PLoS ONE">
        <title>Functional divergence in the genus oenococcus as predicted by genome sequencing of the newly-described species, Oenococcus kitaharae.</title>
        <authorList>
            <person name="Borneman A.R."/>
            <person name="McCarthy J.M."/>
            <person name="Chambers P.J."/>
            <person name="Bartowsky E.J."/>
        </authorList>
    </citation>
    <scope>NUCLEOTIDE SEQUENCE [LARGE SCALE GENOMIC DNA]</scope>
    <source>
        <strain evidence="3">DSM17330</strain>
    </source>
</reference>
<dbReference type="EMBL" id="AFVZ01000001">
    <property type="protein sequence ID" value="EHN58629.1"/>
    <property type="molecule type" value="Genomic_DNA"/>
</dbReference>
<evidence type="ECO:0000313" key="3">
    <source>
        <dbReference type="Proteomes" id="UP000004959"/>
    </source>
</evidence>
<dbReference type="Gene3D" id="3.40.50.300">
    <property type="entry name" value="P-loop containing nucleotide triphosphate hydrolases"/>
    <property type="match status" value="1"/>
</dbReference>
<protein>
    <submittedName>
        <fullName evidence="2">Type III restriction-modification system restriction subunit</fullName>
    </submittedName>
</protein>
<dbReference type="PATRIC" id="fig|1045004.4.peg.513"/>
<gene>
    <name evidence="2" type="ORF">OKIT_0515</name>
</gene>
<dbReference type="GO" id="GO:0016787">
    <property type="term" value="F:hydrolase activity"/>
    <property type="evidence" value="ECO:0007669"/>
    <property type="project" value="InterPro"/>
</dbReference>
<feature type="domain" description="Helicase/UvrB N-terminal" evidence="1">
    <location>
        <begin position="61"/>
        <end position="259"/>
    </location>
</feature>
<accession>G9WHQ5</accession>
<evidence type="ECO:0000313" key="2">
    <source>
        <dbReference type="EMBL" id="EHN58629.1"/>
    </source>
</evidence>
<comment type="caution">
    <text evidence="2">The sequence shown here is derived from an EMBL/GenBank/DDBJ whole genome shotgun (WGS) entry which is preliminary data.</text>
</comment>
<sequence length="473" mass="53551">MQIQFTQLPYQEDAVNAAVDILKGQDSLSSIETSEDLCQDDELLTDLTISNRLLLSDDEILKNVHAIENRNHLAKSTDLYGKNKDFLQFNVEMETGTGKTFVYLKTMLEMNQRYGFKKFVVVVPSIAIKEGTNSALRETKEYFGAHYSGLVYDSFVYDSKNLNQVWNFASSNNIEIMVMNIAAFNKQLGPEASDSNQSNVNIMYRENDTLNGRKPIDLIAATRPILIIDEPQSVDNTPKAKRALNALEPLFGLRYSGTHKEKSYPLIYKFDAVDAFNAKMVKQIKVVESQLDDQGNSAYLKLIKVENRSQGLRAQIELDVSERNGQIKRKKVWLKQNDDLFEKSGFLPAYESVSFIQDIEITDPKAGSGIVTFDGAPDSISTENQTTENDDTLKRAQIAKAIEIHLRKEQELNPKGIKVLTLFFLDKVANYRQYDESGNQVPGKYYRMFEEEYLKAQRGSGANSLRVCLLPSC</sequence>
<dbReference type="HOGENOM" id="CLU_039496_0_0_9"/>
<dbReference type="Proteomes" id="UP000004959">
    <property type="component" value="Chromosome"/>
</dbReference>
<dbReference type="InterPro" id="IPR006935">
    <property type="entry name" value="Helicase/UvrB_N"/>
</dbReference>
<proteinExistence type="predicted"/>
<dbReference type="RefSeq" id="WP_007745034.1">
    <property type="nucleotide sequence ID" value="NZ_ATZG01000005.1"/>
</dbReference>
<dbReference type="GO" id="GO:0003677">
    <property type="term" value="F:DNA binding"/>
    <property type="evidence" value="ECO:0007669"/>
    <property type="project" value="InterPro"/>
</dbReference>
<dbReference type="Pfam" id="PF04851">
    <property type="entry name" value="ResIII"/>
    <property type="match status" value="1"/>
</dbReference>
<name>G9WHQ5_9LACO</name>